<organism evidence="1 2">
    <name type="scientific">Meloidogyne floridensis</name>
    <dbReference type="NCBI Taxonomy" id="298350"/>
    <lineage>
        <taxon>Eukaryota</taxon>
        <taxon>Metazoa</taxon>
        <taxon>Ecdysozoa</taxon>
        <taxon>Nematoda</taxon>
        <taxon>Chromadorea</taxon>
        <taxon>Rhabditida</taxon>
        <taxon>Tylenchina</taxon>
        <taxon>Tylenchomorpha</taxon>
        <taxon>Tylenchoidea</taxon>
        <taxon>Meloidogynidae</taxon>
        <taxon>Meloidogyninae</taxon>
        <taxon>Meloidogyne</taxon>
    </lineage>
</organism>
<protein>
    <submittedName>
        <fullName evidence="2">Glucuronosyltransferase</fullName>
    </submittedName>
</protein>
<dbReference type="AlphaFoldDB" id="A0A915P0F9"/>
<keyword evidence="1" id="KW-1185">Reference proteome</keyword>
<dbReference type="WBParaSite" id="scf7180000423055.g10130">
    <property type="protein sequence ID" value="scf7180000423055.g10130"/>
    <property type="gene ID" value="scf7180000423055.g10130"/>
</dbReference>
<proteinExistence type="predicted"/>
<accession>A0A915P0F9</accession>
<evidence type="ECO:0000313" key="1">
    <source>
        <dbReference type="Proteomes" id="UP000887560"/>
    </source>
</evidence>
<sequence>MGDLLAKEANGDIAILNEDNQQLRNTGEILATLQFNPNYRPITFGISTYLQGGCKLWFPEITGFNKEGYMVDIGGLDDIYFIPGLSINFLKGILTNIYFNVELNKEKREKIINLFNLADNKINIGPDYIFNLPYCQYYVNDGMNAEN</sequence>
<name>A0A915P0F9_9BILA</name>
<dbReference type="Proteomes" id="UP000887560">
    <property type="component" value="Unplaced"/>
</dbReference>
<reference evidence="2" key="1">
    <citation type="submission" date="2022-11" db="UniProtKB">
        <authorList>
            <consortium name="WormBaseParasite"/>
        </authorList>
    </citation>
    <scope>IDENTIFICATION</scope>
</reference>
<evidence type="ECO:0000313" key="2">
    <source>
        <dbReference type="WBParaSite" id="scf7180000423055.g10130"/>
    </source>
</evidence>